<dbReference type="Proteomes" id="UP000494206">
    <property type="component" value="Unassembled WGS sequence"/>
</dbReference>
<proteinExistence type="predicted"/>
<dbReference type="InterPro" id="IPR000175">
    <property type="entry name" value="Na/ntran_symport"/>
</dbReference>
<evidence type="ECO:0000313" key="8">
    <source>
        <dbReference type="EMBL" id="CAB3401966.1"/>
    </source>
</evidence>
<dbReference type="InterPro" id="IPR037272">
    <property type="entry name" value="SNS_sf"/>
</dbReference>
<dbReference type="PROSITE" id="PS50267">
    <property type="entry name" value="NA_NEUROTRAN_SYMP_3"/>
    <property type="match status" value="1"/>
</dbReference>
<feature type="transmembrane region" description="Helical" evidence="7">
    <location>
        <begin position="518"/>
        <end position="540"/>
    </location>
</feature>
<feature type="transmembrane region" description="Helical" evidence="7">
    <location>
        <begin position="298"/>
        <end position="316"/>
    </location>
</feature>
<keyword evidence="3 7" id="KW-0812">Transmembrane</keyword>
<dbReference type="EMBL" id="CADEPM010000003">
    <property type="protein sequence ID" value="CAB3401966.1"/>
    <property type="molecule type" value="Genomic_DNA"/>
</dbReference>
<dbReference type="AlphaFoldDB" id="A0A8S1EQX4"/>
<feature type="transmembrane region" description="Helical" evidence="7">
    <location>
        <begin position="552"/>
        <end position="572"/>
    </location>
</feature>
<keyword evidence="4" id="KW-0769">Symport</keyword>
<keyword evidence="6 7" id="KW-0472">Membrane</keyword>
<feature type="transmembrane region" description="Helical" evidence="7">
    <location>
        <begin position="134"/>
        <end position="154"/>
    </location>
</feature>
<accession>A0A8S1EQX4</accession>
<organism evidence="8 9">
    <name type="scientific">Caenorhabditis bovis</name>
    <dbReference type="NCBI Taxonomy" id="2654633"/>
    <lineage>
        <taxon>Eukaryota</taxon>
        <taxon>Metazoa</taxon>
        <taxon>Ecdysozoa</taxon>
        <taxon>Nematoda</taxon>
        <taxon>Chromadorea</taxon>
        <taxon>Rhabditida</taxon>
        <taxon>Rhabditina</taxon>
        <taxon>Rhabditomorpha</taxon>
        <taxon>Rhabditoidea</taxon>
        <taxon>Rhabditidae</taxon>
        <taxon>Peloderinae</taxon>
        <taxon>Caenorhabditis</taxon>
    </lineage>
</organism>
<feature type="transmembrane region" description="Helical" evidence="7">
    <location>
        <begin position="328"/>
        <end position="347"/>
    </location>
</feature>
<dbReference type="GO" id="GO:0015293">
    <property type="term" value="F:symporter activity"/>
    <property type="evidence" value="ECO:0007669"/>
    <property type="project" value="UniProtKB-KW"/>
</dbReference>
<keyword evidence="5 7" id="KW-1133">Transmembrane helix</keyword>
<feature type="transmembrane region" description="Helical" evidence="7">
    <location>
        <begin position="475"/>
        <end position="497"/>
    </location>
</feature>
<protein>
    <submittedName>
        <fullName evidence="8">Uncharacterized protein</fullName>
    </submittedName>
</protein>
<evidence type="ECO:0000256" key="6">
    <source>
        <dbReference type="ARBA" id="ARBA00023136"/>
    </source>
</evidence>
<keyword evidence="2" id="KW-0813">Transport</keyword>
<reference evidence="8 9" key="1">
    <citation type="submission" date="2020-04" db="EMBL/GenBank/DDBJ databases">
        <authorList>
            <person name="Laetsch R D."/>
            <person name="Stevens L."/>
            <person name="Kumar S."/>
            <person name="Blaxter L. M."/>
        </authorList>
    </citation>
    <scope>NUCLEOTIDE SEQUENCE [LARGE SCALE GENOMIC DNA]</scope>
</reference>
<evidence type="ECO:0000256" key="1">
    <source>
        <dbReference type="ARBA" id="ARBA00004141"/>
    </source>
</evidence>
<evidence type="ECO:0000256" key="5">
    <source>
        <dbReference type="ARBA" id="ARBA00022989"/>
    </source>
</evidence>
<dbReference type="OrthoDB" id="5870960at2759"/>
<evidence type="ECO:0000256" key="3">
    <source>
        <dbReference type="ARBA" id="ARBA00022692"/>
    </source>
</evidence>
<evidence type="ECO:0000256" key="2">
    <source>
        <dbReference type="ARBA" id="ARBA00022448"/>
    </source>
</evidence>
<evidence type="ECO:0000256" key="4">
    <source>
        <dbReference type="ARBA" id="ARBA00022847"/>
    </source>
</evidence>
<sequence>MALDEGNRYDKVLGEKVANKAKGLVLKYFSNKKLNFENESTSTTRSNELQNNFNLKNMDKLEFFSNFDAEIQSPPVKSPEMEDTEFLAESNELAVPLTKLDPKLEHSTTFLVLATLNIALVLDFPFIMMRYGGWIFLVPFTVCTIFLTIPISLYQHFLGQFTSLPPILIFFRMAPILGGIGAWLTYLQILTAMTYKYDHKFASIIVEFVYELMVDKRKPFKKISRFGFFENTVPSICPEGTYFVQGLCIDTLSPSFYSFEMYAKKLMIEMVQKESALVEAIQRDIEPERIFDPLYENAHINTAIFITASIGFIAAVHGINNFALKFRYIVAFLITGYCTAIFCLVTLKYRTESYQFFDVVGFDTSHLFKFKTWSVAAVMSFLMFSVTDGSMYSLGMVCTYRSNFIKNLFAEYVVSYFAMFIIMIPMGITAVIGVKMSAYELEQRDLSIADIRNHIYNDIDIFNHMFKFFHKSLQLNLSLLMFCFSVIFWQTFNMILNSETSICLMYRTFKGLVRYPEFIVRYISLSLYFALVISFHVIFVNPKFQNNYARDLIFAAPYIIFAQLFSALILTVNRFYPCVCSVLKKYRSKIMRYRYALVFYFQIILPIVLFGLTTFDHLSFNIVGVRSYVAQIIYFGLTLGFLMVTGNPWDAFKPTSKWGPHMIYDRMDHLQEERALTSCDNTKVGFFRLPE</sequence>
<feature type="transmembrane region" description="Helical" evidence="7">
    <location>
        <begin position="632"/>
        <end position="652"/>
    </location>
</feature>
<dbReference type="SUPFAM" id="SSF161070">
    <property type="entry name" value="SNF-like"/>
    <property type="match status" value="1"/>
</dbReference>
<comment type="caution">
    <text evidence="8">The sequence shown here is derived from an EMBL/GenBank/DDBJ whole genome shotgun (WGS) entry which is preliminary data.</text>
</comment>
<feature type="transmembrane region" description="Helical" evidence="7">
    <location>
        <begin position="412"/>
        <end position="434"/>
    </location>
</feature>
<evidence type="ECO:0000313" key="9">
    <source>
        <dbReference type="Proteomes" id="UP000494206"/>
    </source>
</evidence>
<keyword evidence="9" id="KW-1185">Reference proteome</keyword>
<gene>
    <name evidence="8" type="ORF">CBOVIS_LOCUS4646</name>
</gene>
<name>A0A8S1EQX4_9PELO</name>
<dbReference type="GO" id="GO:0016020">
    <property type="term" value="C:membrane"/>
    <property type="evidence" value="ECO:0007669"/>
    <property type="project" value="UniProtKB-SubCell"/>
</dbReference>
<evidence type="ECO:0000256" key="7">
    <source>
        <dbReference type="SAM" id="Phobius"/>
    </source>
</evidence>
<comment type="subcellular location">
    <subcellularLocation>
        <location evidence="1">Membrane</location>
        <topology evidence="1">Multi-pass membrane protein</topology>
    </subcellularLocation>
</comment>
<feature type="transmembrane region" description="Helical" evidence="7">
    <location>
        <begin position="166"/>
        <end position="186"/>
    </location>
</feature>
<feature type="transmembrane region" description="Helical" evidence="7">
    <location>
        <begin position="593"/>
        <end position="612"/>
    </location>
</feature>